<reference evidence="2" key="1">
    <citation type="journal article" date="2012" name="Nature">
        <title>The tomato genome sequence provides insights into fleshy fruit evolution.</title>
        <authorList>
            <consortium name="Tomato Genome Consortium"/>
        </authorList>
    </citation>
    <scope>NUCLEOTIDE SEQUENCE [LARGE SCALE GENOMIC DNA]</scope>
    <source>
        <strain evidence="2">cv. Heinz 1706</strain>
    </source>
</reference>
<dbReference type="AlphaFoldDB" id="A0A3Q7ERG6"/>
<name>A0A3Q7ERG6_SOLLC</name>
<dbReference type="PaxDb" id="4081-Solyc01g006780.2.1"/>
<sequence>MKQLLAGKYRPYTPRRKMKQPLAGKYFKNPTQPKIRLGGWVGGGGRRRKWKSPEKMNGEAFVGKKKF</sequence>
<dbReference type="EnsemblPlants" id="Solyc01g006780.3.1">
    <property type="protein sequence ID" value="Solyc01g006780.3.1.1"/>
    <property type="gene ID" value="Solyc01g006780.3"/>
</dbReference>
<accession>A0A3Q7ERG6</accession>
<dbReference type="Proteomes" id="UP000004994">
    <property type="component" value="Chromosome 1"/>
</dbReference>
<keyword evidence="3" id="KW-1185">Reference proteome</keyword>
<protein>
    <submittedName>
        <fullName evidence="2">Uncharacterized protein</fullName>
    </submittedName>
</protein>
<dbReference type="InParanoid" id="A0A3Q7ERG6"/>
<evidence type="ECO:0000313" key="3">
    <source>
        <dbReference type="Proteomes" id="UP000004994"/>
    </source>
</evidence>
<evidence type="ECO:0000256" key="1">
    <source>
        <dbReference type="SAM" id="MobiDB-lite"/>
    </source>
</evidence>
<evidence type="ECO:0000313" key="2">
    <source>
        <dbReference type="EnsemblPlants" id="Solyc01g006780.3.1.1"/>
    </source>
</evidence>
<organism evidence="2">
    <name type="scientific">Solanum lycopersicum</name>
    <name type="common">Tomato</name>
    <name type="synonym">Lycopersicon esculentum</name>
    <dbReference type="NCBI Taxonomy" id="4081"/>
    <lineage>
        <taxon>Eukaryota</taxon>
        <taxon>Viridiplantae</taxon>
        <taxon>Streptophyta</taxon>
        <taxon>Embryophyta</taxon>
        <taxon>Tracheophyta</taxon>
        <taxon>Spermatophyta</taxon>
        <taxon>Magnoliopsida</taxon>
        <taxon>eudicotyledons</taxon>
        <taxon>Gunneridae</taxon>
        <taxon>Pentapetalae</taxon>
        <taxon>asterids</taxon>
        <taxon>lamiids</taxon>
        <taxon>Solanales</taxon>
        <taxon>Solanaceae</taxon>
        <taxon>Solanoideae</taxon>
        <taxon>Solaneae</taxon>
        <taxon>Solanum</taxon>
        <taxon>Solanum subgen. Lycopersicon</taxon>
    </lineage>
</organism>
<feature type="region of interest" description="Disordered" evidence="1">
    <location>
        <begin position="35"/>
        <end position="67"/>
    </location>
</feature>
<dbReference type="Gramene" id="Solyc01g006780.3.1">
    <property type="protein sequence ID" value="Solyc01g006780.3.1.1"/>
    <property type="gene ID" value="Solyc01g006780.3"/>
</dbReference>
<reference evidence="2" key="2">
    <citation type="submission" date="2019-01" db="UniProtKB">
        <authorList>
            <consortium name="EnsemblPlants"/>
        </authorList>
    </citation>
    <scope>IDENTIFICATION</scope>
    <source>
        <strain evidence="2">cv. Heinz 1706</strain>
    </source>
</reference>
<proteinExistence type="predicted"/>